<reference evidence="1 2" key="1">
    <citation type="journal article" date="2005" name="J. Bacteriol.">
        <title>Insights on evolution of virulence and resistance from the complete genome analysis of an early methicillin-resistant Staphylococcus aureus strain and a biofilm-producing methicillin-resistant Staphylococcus epidermidis strain.</title>
        <authorList>
            <person name="Gill S.R."/>
            <person name="Fouts D.E."/>
            <person name="Archer G.L."/>
            <person name="Mongodin E.F."/>
            <person name="Deboy R.T."/>
            <person name="Ravel J."/>
            <person name="Paulsen I.T."/>
            <person name="Kolonay J.F."/>
            <person name="Brinkac L."/>
            <person name="Beanan M."/>
            <person name="Dodson R.J."/>
            <person name="Daugherty S.C."/>
            <person name="Madupu R."/>
            <person name="Angiuoli S.V."/>
            <person name="Durkin A.S."/>
            <person name="Haft D.H."/>
            <person name="Vamathevan J."/>
            <person name="Khouri H."/>
            <person name="Utterback T."/>
            <person name="Lee C."/>
            <person name="Dimitrov G."/>
            <person name="Jiang L."/>
            <person name="Qin H."/>
            <person name="Weidman J."/>
            <person name="Tran K."/>
            <person name="Kang K."/>
            <person name="Hance I.R."/>
            <person name="Nelson K.E."/>
            <person name="Fraser C.M."/>
        </authorList>
    </citation>
    <scope>NUCLEOTIDE SEQUENCE [LARGE SCALE GENOMIC DNA]</scope>
    <source>
        <strain evidence="1 2">COL</strain>
    </source>
</reference>
<dbReference type="RefSeq" id="WP_001790530.1">
    <property type="nucleotide sequence ID" value="NC_002951.2"/>
</dbReference>
<dbReference type="Proteomes" id="UP000000530">
    <property type="component" value="Chromosome"/>
</dbReference>
<dbReference type="KEGG" id="sac:SACOL1273"/>
<gene>
    <name evidence="1" type="ordered locus">SACOL1273</name>
</gene>
<name>A0A0H2X3I2_STAAC</name>
<accession>A0A0H2X3I2</accession>
<protein>
    <submittedName>
        <fullName evidence="1">Uncharacterized protein</fullName>
    </submittedName>
</protein>
<sequence>MAVVNEMTLMIMLKSFLYFCLIFNQIDISH</sequence>
<dbReference type="HOGENOM" id="CLU_3405551_0_0_9"/>
<evidence type="ECO:0000313" key="2">
    <source>
        <dbReference type="Proteomes" id="UP000000530"/>
    </source>
</evidence>
<proteinExistence type="predicted"/>
<dbReference type="AlphaFoldDB" id="A0A0H2X3I2"/>
<dbReference type="EMBL" id="CP000046">
    <property type="protein sequence ID" value="AAY21132.1"/>
    <property type="molecule type" value="Genomic_DNA"/>
</dbReference>
<evidence type="ECO:0000313" key="1">
    <source>
        <dbReference type="EMBL" id="AAY21132.1"/>
    </source>
</evidence>
<organism evidence="1 2">
    <name type="scientific">Staphylococcus aureus (strain COL)</name>
    <dbReference type="NCBI Taxonomy" id="93062"/>
    <lineage>
        <taxon>Bacteria</taxon>
        <taxon>Bacillati</taxon>
        <taxon>Bacillota</taxon>
        <taxon>Bacilli</taxon>
        <taxon>Bacillales</taxon>
        <taxon>Staphylococcaceae</taxon>
        <taxon>Staphylococcus</taxon>
    </lineage>
</organism>